<dbReference type="InParanoid" id="A0A194XUW1"/>
<dbReference type="RefSeq" id="XP_018078465.1">
    <property type="nucleotide sequence ID" value="XM_018208628.1"/>
</dbReference>
<evidence type="ECO:0000313" key="1">
    <source>
        <dbReference type="EMBL" id="KUJ24110.1"/>
    </source>
</evidence>
<evidence type="ECO:0008006" key="3">
    <source>
        <dbReference type="Google" id="ProtNLM"/>
    </source>
</evidence>
<dbReference type="STRING" id="149040.A0A194XUW1"/>
<dbReference type="AlphaFoldDB" id="A0A194XUW1"/>
<accession>A0A194XUW1</accession>
<dbReference type="KEGG" id="psco:LY89DRAFT_572177"/>
<protein>
    <recommendedName>
        <fullName evidence="3">Metallo-beta-lactamase domain-containing protein</fullName>
    </recommendedName>
</protein>
<dbReference type="Gene3D" id="3.60.15.10">
    <property type="entry name" value="Ribonuclease Z/Hydroxyacylglutathione hydrolase-like"/>
    <property type="match status" value="1"/>
</dbReference>
<dbReference type="PANTHER" id="PTHR36839">
    <property type="entry name" value="METALLO-BETA-LACTAMASE FAMILY PROTEIN (AFU_ORTHOLOGUE AFUA_5G12770)"/>
    <property type="match status" value="1"/>
</dbReference>
<keyword evidence="2" id="KW-1185">Reference proteome</keyword>
<dbReference type="Proteomes" id="UP000070700">
    <property type="component" value="Unassembled WGS sequence"/>
</dbReference>
<evidence type="ECO:0000313" key="2">
    <source>
        <dbReference type="Proteomes" id="UP000070700"/>
    </source>
</evidence>
<proteinExistence type="predicted"/>
<reference evidence="1 2" key="1">
    <citation type="submission" date="2015-10" db="EMBL/GenBank/DDBJ databases">
        <title>Full genome of DAOMC 229536 Phialocephala scopiformis, a fungal endophyte of spruce producing the potent anti-insectan compound rugulosin.</title>
        <authorList>
            <consortium name="DOE Joint Genome Institute"/>
            <person name="Walker A.K."/>
            <person name="Frasz S.L."/>
            <person name="Seifert K.A."/>
            <person name="Miller J.D."/>
            <person name="Mondo S.J."/>
            <person name="Labutti K."/>
            <person name="Lipzen A."/>
            <person name="Dockter R."/>
            <person name="Kennedy M."/>
            <person name="Grigoriev I.V."/>
            <person name="Spatafora J.W."/>
        </authorList>
    </citation>
    <scope>NUCLEOTIDE SEQUENCE [LARGE SCALE GENOMIC DNA]</scope>
    <source>
        <strain evidence="1 2">CBS 120377</strain>
    </source>
</reference>
<dbReference type="OrthoDB" id="17458at2759"/>
<dbReference type="GeneID" id="28818354"/>
<name>A0A194XUW1_MOLSC</name>
<sequence length="311" mass="34997">MTSNTDNLLICTACGTQFDVDNPSLLTRCRICDDPRQFVPPTGQAFTTLGDLKKGEYKNKWKAFYEDERFWSIWTEPKFAIGQRAVLIKTEVGNVLWDCISFLDAETIEKINGMGGLAAIVISHPHYYTTHLEWAQTFSCPVYLSWNDKQWLNRLDPLGASRTFIHSRTEEIHILSQSTSIHALKLGGHFPGSLVLLAHNRLLIADTLVTTPAGLGDWSKDGGERPEGINSYSFMWSIPNMIPLSPEEISGMWDVLKGYEFESTHGAFVGTEVRDGGGGSSKKVKQRVLESMQIQVRYSGHRDHVFLKEKI</sequence>
<dbReference type="InterPro" id="IPR036866">
    <property type="entry name" value="RibonucZ/Hydroxyglut_hydro"/>
</dbReference>
<dbReference type="PANTHER" id="PTHR36839:SF1">
    <property type="entry name" value="METALLO-BETA-LACTAMASE FAMILY PROTEIN (AFU_ORTHOLOGUE AFUA_5G12770)"/>
    <property type="match status" value="1"/>
</dbReference>
<dbReference type="SUPFAM" id="SSF56281">
    <property type="entry name" value="Metallo-hydrolase/oxidoreductase"/>
    <property type="match status" value="1"/>
</dbReference>
<organism evidence="1 2">
    <name type="scientific">Mollisia scopiformis</name>
    <name type="common">Conifer needle endophyte fungus</name>
    <name type="synonym">Phialocephala scopiformis</name>
    <dbReference type="NCBI Taxonomy" id="149040"/>
    <lineage>
        <taxon>Eukaryota</taxon>
        <taxon>Fungi</taxon>
        <taxon>Dikarya</taxon>
        <taxon>Ascomycota</taxon>
        <taxon>Pezizomycotina</taxon>
        <taxon>Leotiomycetes</taxon>
        <taxon>Helotiales</taxon>
        <taxon>Mollisiaceae</taxon>
        <taxon>Mollisia</taxon>
    </lineage>
</organism>
<gene>
    <name evidence="1" type="ORF">LY89DRAFT_572177</name>
</gene>
<dbReference type="EMBL" id="KQ947404">
    <property type="protein sequence ID" value="KUJ24110.1"/>
    <property type="molecule type" value="Genomic_DNA"/>
</dbReference>